<name>A0AAD7FFZ3_9AGAR</name>
<dbReference type="Pfam" id="PF01753">
    <property type="entry name" value="zf-MYND"/>
    <property type="match status" value="1"/>
</dbReference>
<keyword evidence="7" id="KW-1185">Reference proteome</keyword>
<keyword evidence="1" id="KW-0479">Metal-binding</keyword>
<evidence type="ECO:0000256" key="1">
    <source>
        <dbReference type="ARBA" id="ARBA00022723"/>
    </source>
</evidence>
<evidence type="ECO:0000259" key="5">
    <source>
        <dbReference type="PROSITE" id="PS50865"/>
    </source>
</evidence>
<keyword evidence="2 4" id="KW-0863">Zinc-finger</keyword>
<evidence type="ECO:0000256" key="4">
    <source>
        <dbReference type="PROSITE-ProRule" id="PRU00134"/>
    </source>
</evidence>
<proteinExistence type="predicted"/>
<evidence type="ECO:0000256" key="3">
    <source>
        <dbReference type="ARBA" id="ARBA00022833"/>
    </source>
</evidence>
<dbReference type="EMBL" id="JARKIF010000020">
    <property type="protein sequence ID" value="KAJ7618004.1"/>
    <property type="molecule type" value="Genomic_DNA"/>
</dbReference>
<reference evidence="6" key="1">
    <citation type="submission" date="2023-03" db="EMBL/GenBank/DDBJ databases">
        <title>Massive genome expansion in bonnet fungi (Mycena s.s.) driven by repeated elements and novel gene families across ecological guilds.</title>
        <authorList>
            <consortium name="Lawrence Berkeley National Laboratory"/>
            <person name="Harder C.B."/>
            <person name="Miyauchi S."/>
            <person name="Viragh M."/>
            <person name="Kuo A."/>
            <person name="Thoen E."/>
            <person name="Andreopoulos B."/>
            <person name="Lu D."/>
            <person name="Skrede I."/>
            <person name="Drula E."/>
            <person name="Henrissat B."/>
            <person name="Morin E."/>
            <person name="Kohler A."/>
            <person name="Barry K."/>
            <person name="LaButti K."/>
            <person name="Morin E."/>
            <person name="Salamov A."/>
            <person name="Lipzen A."/>
            <person name="Mereny Z."/>
            <person name="Hegedus B."/>
            <person name="Baldrian P."/>
            <person name="Stursova M."/>
            <person name="Weitz H."/>
            <person name="Taylor A."/>
            <person name="Grigoriev I.V."/>
            <person name="Nagy L.G."/>
            <person name="Martin F."/>
            <person name="Kauserud H."/>
        </authorList>
    </citation>
    <scope>NUCLEOTIDE SEQUENCE</scope>
    <source>
        <strain evidence="6">9284</strain>
    </source>
</reference>
<protein>
    <recommendedName>
        <fullName evidence="5">MYND-type domain-containing protein</fullName>
    </recommendedName>
</protein>
<dbReference type="GO" id="GO:0008270">
    <property type="term" value="F:zinc ion binding"/>
    <property type="evidence" value="ECO:0007669"/>
    <property type="project" value="UniProtKB-KW"/>
</dbReference>
<dbReference type="PROSITE" id="PS50865">
    <property type="entry name" value="ZF_MYND_2"/>
    <property type="match status" value="1"/>
</dbReference>
<dbReference type="AlphaFoldDB" id="A0AAD7FFZ3"/>
<dbReference type="SUPFAM" id="SSF144232">
    <property type="entry name" value="HIT/MYND zinc finger-like"/>
    <property type="match status" value="1"/>
</dbReference>
<feature type="domain" description="MYND-type" evidence="5">
    <location>
        <begin position="280"/>
        <end position="330"/>
    </location>
</feature>
<dbReference type="Proteomes" id="UP001221142">
    <property type="component" value="Unassembled WGS sequence"/>
</dbReference>
<dbReference type="Gene3D" id="6.10.140.2220">
    <property type="match status" value="1"/>
</dbReference>
<keyword evidence="3" id="KW-0862">Zinc</keyword>
<comment type="caution">
    <text evidence="6">The sequence shown here is derived from an EMBL/GenBank/DDBJ whole genome shotgun (WGS) entry which is preliminary data.</text>
</comment>
<evidence type="ECO:0000256" key="2">
    <source>
        <dbReference type="ARBA" id="ARBA00022771"/>
    </source>
</evidence>
<evidence type="ECO:0000313" key="7">
    <source>
        <dbReference type="Proteomes" id="UP001221142"/>
    </source>
</evidence>
<gene>
    <name evidence="6" type="ORF">FB45DRAFT_933114</name>
</gene>
<sequence length="355" mass="40066">MNVGAYLAIPLAGEALVDPEKWDQKWESMLRGPQLSGPHGPLFCFNNMLFQNRSVPGFTDRALAGYPELLAGTCAMQRNMTQDAIMYFVGGNLEKRWMDASPDERRKHILGAMASVCSKARNLNEARAYCVPELRLSRLRLDGKVFLDLLRSAMIDDVTYIPTKPRLVSHPRWDAFAAEQEARNTTDDEKIALAELILLRTKLICHVLHFTLRSFLGLEAPPLQVTKMHRKQEKGDPTDPTHAMHEEILKRMLGPEAAKARRELEVASAKARISQRLGSCSYLGCHNMEVEGGKKFSRCGPCYVKMERQVLYCSQKCQKADWKLRHKAVCGKPLTFDDISTLPEHPANDQVFATL</sequence>
<accession>A0AAD7FFZ3</accession>
<evidence type="ECO:0000313" key="6">
    <source>
        <dbReference type="EMBL" id="KAJ7618004.1"/>
    </source>
</evidence>
<dbReference type="InterPro" id="IPR002893">
    <property type="entry name" value="Znf_MYND"/>
</dbReference>
<organism evidence="6 7">
    <name type="scientific">Roridomyces roridus</name>
    <dbReference type="NCBI Taxonomy" id="1738132"/>
    <lineage>
        <taxon>Eukaryota</taxon>
        <taxon>Fungi</taxon>
        <taxon>Dikarya</taxon>
        <taxon>Basidiomycota</taxon>
        <taxon>Agaricomycotina</taxon>
        <taxon>Agaricomycetes</taxon>
        <taxon>Agaricomycetidae</taxon>
        <taxon>Agaricales</taxon>
        <taxon>Marasmiineae</taxon>
        <taxon>Mycenaceae</taxon>
        <taxon>Roridomyces</taxon>
    </lineage>
</organism>